<accession>A0A371CQX2</accession>
<evidence type="ECO:0000256" key="5">
    <source>
        <dbReference type="ARBA" id="ARBA00022723"/>
    </source>
</evidence>
<evidence type="ECO:0000313" key="12">
    <source>
        <dbReference type="EMBL" id="RDX42637.1"/>
    </source>
</evidence>
<feature type="region of interest" description="Disordered" evidence="10">
    <location>
        <begin position="299"/>
        <end position="340"/>
    </location>
</feature>
<evidence type="ECO:0000256" key="1">
    <source>
        <dbReference type="ARBA" id="ARBA00001947"/>
    </source>
</evidence>
<comment type="cofactor">
    <cofactor evidence="1">
        <name>Zn(2+)</name>
        <dbReference type="ChEBI" id="CHEBI:29105"/>
    </cofactor>
</comment>
<keyword evidence="7" id="KW-0520">NAD</keyword>
<evidence type="ECO:0000256" key="3">
    <source>
        <dbReference type="ARBA" id="ARBA00006924"/>
    </source>
</evidence>
<keyword evidence="13" id="KW-1185">Reference proteome</keyword>
<dbReference type="PANTHER" id="PTHR11085:SF6">
    <property type="entry name" value="NAD-DEPENDENT PROTEIN DEACETYLASE SIRTUIN-2"/>
    <property type="match status" value="1"/>
</dbReference>
<evidence type="ECO:0000313" key="13">
    <source>
        <dbReference type="Proteomes" id="UP000256964"/>
    </source>
</evidence>
<feature type="binding site" evidence="9">
    <location>
        <position position="155"/>
    </location>
    <ligand>
        <name>Zn(2+)</name>
        <dbReference type="ChEBI" id="CHEBI:29105"/>
    </ligand>
</feature>
<dbReference type="OrthoDB" id="420264at2759"/>
<sequence length="425" mass="46774">MGNEASTPYEGSTEVLKGRDIPSIVKYMKSKKCKKVFVMLGAGVSTAAGIPDFRSPETGLYANLARLNLPYPEAVFEINYFRQNPLPFYTLARELYPGRFRPTLTHTFVKLLADHSYLDTCFTQNIDTLERQAGVPGDKIVEAHGSFADQHCIECHASCDSAKMKAAIEKGDIVRCVQCKGLVKPDIVFFGESLPPLFQRTVPRLREADLLFVIGTSLKVHPFASLTDLVPESCPRVLINMEPAGNIGSRPDDVVLLGRCDEVVRKLTRELGWENELDREWRKTEILVPLDTLEKGKVGGEKELVAESEKEKESVAAKHSEPEAAGDSEATVAKEEARVEAEVEKLTEQIAKTLDISRDVSESGGRSEDTKTVETKPPETSSSVMSTSVTGASAASLRGQLHERVTATPTPDPEGLKEQKEKEKL</sequence>
<dbReference type="PANTHER" id="PTHR11085">
    <property type="entry name" value="NAD-DEPENDENT PROTEIN DEACYLASE SIRTUIN-5, MITOCHONDRIAL-RELATED"/>
    <property type="match status" value="1"/>
</dbReference>
<proteinExistence type="inferred from homology"/>
<keyword evidence="4" id="KW-0808">Transferase</keyword>
<evidence type="ECO:0000256" key="8">
    <source>
        <dbReference type="ARBA" id="ARBA00023128"/>
    </source>
</evidence>
<organism evidence="12 13">
    <name type="scientific">Lentinus brumalis</name>
    <dbReference type="NCBI Taxonomy" id="2498619"/>
    <lineage>
        <taxon>Eukaryota</taxon>
        <taxon>Fungi</taxon>
        <taxon>Dikarya</taxon>
        <taxon>Basidiomycota</taxon>
        <taxon>Agaricomycotina</taxon>
        <taxon>Agaricomycetes</taxon>
        <taxon>Polyporales</taxon>
        <taxon>Polyporaceae</taxon>
        <taxon>Lentinus</taxon>
    </lineage>
</organism>
<feature type="compositionally biased region" description="Low complexity" evidence="10">
    <location>
        <begin position="380"/>
        <end position="396"/>
    </location>
</feature>
<dbReference type="InterPro" id="IPR050134">
    <property type="entry name" value="NAD-dep_sirtuin_deacylases"/>
</dbReference>
<comment type="subcellular location">
    <subcellularLocation>
        <location evidence="2">Mitochondrion</location>
    </subcellularLocation>
</comment>
<dbReference type="InterPro" id="IPR026591">
    <property type="entry name" value="Sirtuin_cat_small_dom_sf"/>
</dbReference>
<feature type="binding site" evidence="9">
    <location>
        <position position="179"/>
    </location>
    <ligand>
        <name>Zn(2+)</name>
        <dbReference type="ChEBI" id="CHEBI:29105"/>
    </ligand>
</feature>
<feature type="region of interest" description="Disordered" evidence="10">
    <location>
        <begin position="356"/>
        <end position="425"/>
    </location>
</feature>
<comment type="similarity">
    <text evidence="3">Belongs to the sirtuin family. Class I subfamily.</text>
</comment>
<evidence type="ECO:0000256" key="9">
    <source>
        <dbReference type="PROSITE-ProRule" id="PRU00236"/>
    </source>
</evidence>
<feature type="domain" description="Deacetylase sirtuin-type" evidence="11">
    <location>
        <begin position="14"/>
        <end position="274"/>
    </location>
</feature>
<feature type="compositionally biased region" description="Basic and acidic residues" evidence="10">
    <location>
        <begin position="356"/>
        <end position="377"/>
    </location>
</feature>
<dbReference type="PROSITE" id="PS50305">
    <property type="entry name" value="SIRTUIN"/>
    <property type="match status" value="1"/>
</dbReference>
<dbReference type="AlphaFoldDB" id="A0A371CQX2"/>
<dbReference type="EMBL" id="KZ857480">
    <property type="protein sequence ID" value="RDX42637.1"/>
    <property type="molecule type" value="Genomic_DNA"/>
</dbReference>
<evidence type="ECO:0000256" key="6">
    <source>
        <dbReference type="ARBA" id="ARBA00022833"/>
    </source>
</evidence>
<dbReference type="Pfam" id="PF02146">
    <property type="entry name" value="SIR2"/>
    <property type="match status" value="1"/>
</dbReference>
<evidence type="ECO:0000256" key="10">
    <source>
        <dbReference type="SAM" id="MobiDB-lite"/>
    </source>
</evidence>
<dbReference type="Proteomes" id="UP000256964">
    <property type="component" value="Unassembled WGS sequence"/>
</dbReference>
<dbReference type="GO" id="GO:0005739">
    <property type="term" value="C:mitochondrion"/>
    <property type="evidence" value="ECO:0007669"/>
    <property type="project" value="UniProtKB-SubCell"/>
</dbReference>
<feature type="compositionally biased region" description="Basic and acidic residues" evidence="10">
    <location>
        <begin position="299"/>
        <end position="322"/>
    </location>
</feature>
<feature type="compositionally biased region" description="Basic and acidic residues" evidence="10">
    <location>
        <begin position="414"/>
        <end position="425"/>
    </location>
</feature>
<reference evidence="12 13" key="1">
    <citation type="journal article" date="2018" name="Biotechnol. Biofuels">
        <title>Integrative visual omics of the white-rot fungus Polyporus brumalis exposes the biotechnological potential of its oxidative enzymes for delignifying raw plant biomass.</title>
        <authorList>
            <person name="Miyauchi S."/>
            <person name="Rancon A."/>
            <person name="Drula E."/>
            <person name="Hage H."/>
            <person name="Chaduli D."/>
            <person name="Favel A."/>
            <person name="Grisel S."/>
            <person name="Henrissat B."/>
            <person name="Herpoel-Gimbert I."/>
            <person name="Ruiz-Duenas F.J."/>
            <person name="Chevret D."/>
            <person name="Hainaut M."/>
            <person name="Lin J."/>
            <person name="Wang M."/>
            <person name="Pangilinan J."/>
            <person name="Lipzen A."/>
            <person name="Lesage-Meessen L."/>
            <person name="Navarro D."/>
            <person name="Riley R."/>
            <person name="Grigoriev I.V."/>
            <person name="Zhou S."/>
            <person name="Raouche S."/>
            <person name="Rosso M.N."/>
        </authorList>
    </citation>
    <scope>NUCLEOTIDE SEQUENCE [LARGE SCALE GENOMIC DNA]</scope>
    <source>
        <strain evidence="12 13">BRFM 1820</strain>
    </source>
</reference>
<dbReference type="GO" id="GO:0070403">
    <property type="term" value="F:NAD+ binding"/>
    <property type="evidence" value="ECO:0007669"/>
    <property type="project" value="InterPro"/>
</dbReference>
<evidence type="ECO:0000256" key="2">
    <source>
        <dbReference type="ARBA" id="ARBA00004173"/>
    </source>
</evidence>
<dbReference type="GO" id="GO:0017136">
    <property type="term" value="F:histone deacetylase activity, NAD-dependent"/>
    <property type="evidence" value="ECO:0007669"/>
    <property type="project" value="TreeGrafter"/>
</dbReference>
<dbReference type="InterPro" id="IPR029035">
    <property type="entry name" value="DHS-like_NAD/FAD-binding_dom"/>
</dbReference>
<keyword evidence="6 9" id="KW-0862">Zinc</keyword>
<evidence type="ECO:0000259" key="11">
    <source>
        <dbReference type="PROSITE" id="PS50305"/>
    </source>
</evidence>
<dbReference type="SUPFAM" id="SSF52467">
    <property type="entry name" value="DHS-like NAD/FAD-binding domain"/>
    <property type="match status" value="1"/>
</dbReference>
<evidence type="ECO:0000256" key="4">
    <source>
        <dbReference type="ARBA" id="ARBA00022679"/>
    </source>
</evidence>
<feature type="binding site" evidence="9">
    <location>
        <position position="176"/>
    </location>
    <ligand>
        <name>Zn(2+)</name>
        <dbReference type="ChEBI" id="CHEBI:29105"/>
    </ligand>
</feature>
<name>A0A371CQX2_9APHY</name>
<dbReference type="Gene3D" id="3.30.1600.10">
    <property type="entry name" value="SIR2/SIRT2 'Small Domain"/>
    <property type="match status" value="1"/>
</dbReference>
<dbReference type="Gene3D" id="3.40.50.1220">
    <property type="entry name" value="TPP-binding domain"/>
    <property type="match status" value="1"/>
</dbReference>
<keyword evidence="5 9" id="KW-0479">Metal-binding</keyword>
<dbReference type="STRING" id="139420.A0A371CQX2"/>
<dbReference type="InterPro" id="IPR003000">
    <property type="entry name" value="Sirtuin"/>
</dbReference>
<dbReference type="InterPro" id="IPR026590">
    <property type="entry name" value="Ssirtuin_cat_dom"/>
</dbReference>
<gene>
    <name evidence="12" type="ORF">OH76DRAFT_1410977</name>
</gene>
<keyword evidence="8" id="KW-0496">Mitochondrion</keyword>
<protein>
    <submittedName>
        <fullName evidence="12">NAD-dependent deacetylase sirtuin-2</fullName>
    </submittedName>
</protein>
<feature type="binding site" evidence="9">
    <location>
        <position position="152"/>
    </location>
    <ligand>
        <name>Zn(2+)</name>
        <dbReference type="ChEBI" id="CHEBI:29105"/>
    </ligand>
</feature>
<dbReference type="CDD" id="cd01408">
    <property type="entry name" value="SIRT1"/>
    <property type="match status" value="1"/>
</dbReference>
<dbReference type="GO" id="GO:0005634">
    <property type="term" value="C:nucleus"/>
    <property type="evidence" value="ECO:0007669"/>
    <property type="project" value="TreeGrafter"/>
</dbReference>
<dbReference type="GO" id="GO:0046872">
    <property type="term" value="F:metal ion binding"/>
    <property type="evidence" value="ECO:0007669"/>
    <property type="project" value="UniProtKB-KW"/>
</dbReference>
<evidence type="ECO:0000256" key="7">
    <source>
        <dbReference type="ARBA" id="ARBA00023027"/>
    </source>
</evidence>
<feature type="active site" description="Proton acceptor" evidence="9">
    <location>
        <position position="144"/>
    </location>
</feature>